<comment type="caution">
    <text evidence="3">The sequence shown here is derived from an EMBL/GenBank/DDBJ whole genome shotgun (WGS) entry which is preliminary data.</text>
</comment>
<dbReference type="PROSITE" id="PS50293">
    <property type="entry name" value="TPR_REGION"/>
    <property type="match status" value="1"/>
</dbReference>
<dbReference type="InterPro" id="IPR019734">
    <property type="entry name" value="TPR_rpt"/>
</dbReference>
<evidence type="ECO:0000256" key="1">
    <source>
        <dbReference type="PROSITE-ProRule" id="PRU00339"/>
    </source>
</evidence>
<organism evidence="3 4">
    <name type="scientific">Ectorhizobium quercum</name>
    <dbReference type="NCBI Taxonomy" id="2965071"/>
    <lineage>
        <taxon>Bacteria</taxon>
        <taxon>Pseudomonadati</taxon>
        <taxon>Pseudomonadota</taxon>
        <taxon>Alphaproteobacteria</taxon>
        <taxon>Hyphomicrobiales</taxon>
        <taxon>Rhizobiaceae</taxon>
        <taxon>Ectorhizobium</taxon>
    </lineage>
</organism>
<dbReference type="AlphaFoldDB" id="A0AAE3SYS8"/>
<keyword evidence="1" id="KW-0802">TPR repeat</keyword>
<dbReference type="SUPFAM" id="SSF48452">
    <property type="entry name" value="TPR-like"/>
    <property type="match status" value="1"/>
</dbReference>
<keyword evidence="4" id="KW-1185">Reference proteome</keyword>
<proteinExistence type="predicted"/>
<dbReference type="SMART" id="SM00028">
    <property type="entry name" value="TPR"/>
    <property type="match status" value="1"/>
</dbReference>
<protein>
    <submittedName>
        <fullName evidence="3">Tetratricopeptide repeat protein</fullName>
    </submittedName>
</protein>
<dbReference type="Proteomes" id="UP001208771">
    <property type="component" value="Unassembled WGS sequence"/>
</dbReference>
<name>A0AAE3SYS8_9HYPH</name>
<dbReference type="EMBL" id="JANFPI010000012">
    <property type="protein sequence ID" value="MCX8999865.1"/>
    <property type="molecule type" value="Genomic_DNA"/>
</dbReference>
<reference evidence="3" key="1">
    <citation type="submission" date="2022-07" db="EMBL/GenBank/DDBJ databases">
        <title>Ectorhizobium quercum gen.nov., sp. nov.</title>
        <authorList>
            <person name="Ma T."/>
            <person name="Li Y."/>
        </authorList>
    </citation>
    <scope>NUCLEOTIDE SEQUENCE</scope>
    <source>
        <strain evidence="3">BDR2-2</strain>
    </source>
</reference>
<gene>
    <name evidence="3" type="ORF">NOF55_22430</name>
</gene>
<sequence length="151" mass="16256">MAGAAIRGRLVAGLLLLALGPSPALAVSSAPSSDLPDISAIRAQIYGGDHEKAIAALLELTQTVQHAELYNLLGYSHRSLGRHEEAGKYYREALFLDPSHRGALEYQGELFITTGNLDGARTNLRYLQLLCGEKGCAEEEQLRKALAEAEP</sequence>
<dbReference type="RefSeq" id="WP_306413368.1">
    <property type="nucleotide sequence ID" value="NZ_JANFPI010000012.1"/>
</dbReference>
<evidence type="ECO:0000313" key="4">
    <source>
        <dbReference type="Proteomes" id="UP001208771"/>
    </source>
</evidence>
<evidence type="ECO:0000313" key="3">
    <source>
        <dbReference type="EMBL" id="MCX8999865.1"/>
    </source>
</evidence>
<feature type="signal peptide" evidence="2">
    <location>
        <begin position="1"/>
        <end position="26"/>
    </location>
</feature>
<feature type="chain" id="PRO_5041973765" evidence="2">
    <location>
        <begin position="27"/>
        <end position="151"/>
    </location>
</feature>
<keyword evidence="2" id="KW-0732">Signal</keyword>
<dbReference type="Pfam" id="PF00515">
    <property type="entry name" value="TPR_1"/>
    <property type="match status" value="1"/>
</dbReference>
<accession>A0AAE3SYS8</accession>
<dbReference type="InterPro" id="IPR011990">
    <property type="entry name" value="TPR-like_helical_dom_sf"/>
</dbReference>
<feature type="repeat" description="TPR" evidence="1">
    <location>
        <begin position="67"/>
        <end position="100"/>
    </location>
</feature>
<dbReference type="PROSITE" id="PS50005">
    <property type="entry name" value="TPR"/>
    <property type="match status" value="1"/>
</dbReference>
<evidence type="ECO:0000256" key="2">
    <source>
        <dbReference type="SAM" id="SignalP"/>
    </source>
</evidence>
<dbReference type="Gene3D" id="1.25.40.10">
    <property type="entry name" value="Tetratricopeptide repeat domain"/>
    <property type="match status" value="1"/>
</dbReference>